<feature type="domain" description="HTH gntR-type" evidence="6">
    <location>
        <begin position="20"/>
        <end position="88"/>
    </location>
</feature>
<dbReference type="Gene3D" id="1.10.10.10">
    <property type="entry name" value="Winged helix-like DNA-binding domain superfamily/Winged helix DNA-binding domain"/>
    <property type="match status" value="1"/>
</dbReference>
<dbReference type="AlphaFoldDB" id="A0A1Y6CNF7"/>
<dbReference type="CDD" id="cd00609">
    <property type="entry name" value="AAT_like"/>
    <property type="match status" value="1"/>
</dbReference>
<dbReference type="GO" id="GO:0030170">
    <property type="term" value="F:pyridoxal phosphate binding"/>
    <property type="evidence" value="ECO:0007669"/>
    <property type="project" value="InterPro"/>
</dbReference>
<protein>
    <submittedName>
        <fullName evidence="7">Transcriptional regulator, GntR family</fullName>
    </submittedName>
</protein>
<evidence type="ECO:0000313" key="7">
    <source>
        <dbReference type="EMBL" id="SMF78252.1"/>
    </source>
</evidence>
<name>A0A1Y6CNF7_9PROT</name>
<dbReference type="GO" id="GO:0003677">
    <property type="term" value="F:DNA binding"/>
    <property type="evidence" value="ECO:0007669"/>
    <property type="project" value="UniProtKB-KW"/>
</dbReference>
<dbReference type="Proteomes" id="UP000192917">
    <property type="component" value="Unassembled WGS sequence"/>
</dbReference>
<keyword evidence="2" id="KW-0663">Pyridoxal phosphate</keyword>
<keyword evidence="8" id="KW-1185">Reference proteome</keyword>
<dbReference type="PROSITE" id="PS50949">
    <property type="entry name" value="HTH_GNTR"/>
    <property type="match status" value="1"/>
</dbReference>
<dbReference type="InterPro" id="IPR004839">
    <property type="entry name" value="Aminotransferase_I/II_large"/>
</dbReference>
<accession>A0A1Y6CNF7</accession>
<dbReference type="Pfam" id="PF00392">
    <property type="entry name" value="GntR"/>
    <property type="match status" value="1"/>
</dbReference>
<sequence length="503" mass="53647">MTRRAFVPLLSLSLDESAAEPLFRQLYGQLREAILSGRLPGGQRLPSSRLLAGELACSRNTVVGAFEQLLAEGYLEGRRGSGTYVSSVLPDELLTARGLPAPVPETAPAPQLGRRGRRLAALTRPGERTRGGGTAFVPGLPDLAAFPFDVWGRLLGRFWRHPPERLARHGDTAGYLPLRRAVADYLGAVRALRVEPEQVFVTSGAQHAVDLAARLLLDPGDRVWLEDPGYVGLRGPLVAAGAEPVPLPVDGEGLSVAAGRAADGAAGCSGRLAIVSPSHQYPLGVVMSLARRLELLAWAREAGAWIIEDDYDSEFRYGGRPLAALQGLDAGGGRVVYLGSFSKVLFPSLRLGYLVVPPALVEPFRTARAALDDHPALTVQPALAAFIAEGHFAAHVRRMRALYQARQQALLAAAERHLDGLLLLRPDEAGMHLVAELAPDLAARITDREASERACAAGLIAPPLSAYRFGEAGPLRQGLLLGYAAVPEERMGEAVARLARALA</sequence>
<dbReference type="PANTHER" id="PTHR46577">
    <property type="entry name" value="HTH-TYPE TRANSCRIPTIONAL REGULATORY PROTEIN GABR"/>
    <property type="match status" value="1"/>
</dbReference>
<keyword evidence="5" id="KW-0804">Transcription</keyword>
<keyword evidence="3" id="KW-0805">Transcription regulation</keyword>
<evidence type="ECO:0000256" key="2">
    <source>
        <dbReference type="ARBA" id="ARBA00022898"/>
    </source>
</evidence>
<evidence type="ECO:0000256" key="1">
    <source>
        <dbReference type="ARBA" id="ARBA00005384"/>
    </source>
</evidence>
<dbReference type="RefSeq" id="WP_085126146.1">
    <property type="nucleotide sequence ID" value="NZ_FWZX01000038.1"/>
</dbReference>
<organism evidence="7 8">
    <name type="scientific">Tistlia consotensis USBA 355</name>
    <dbReference type="NCBI Taxonomy" id="560819"/>
    <lineage>
        <taxon>Bacteria</taxon>
        <taxon>Pseudomonadati</taxon>
        <taxon>Pseudomonadota</taxon>
        <taxon>Alphaproteobacteria</taxon>
        <taxon>Rhodospirillales</taxon>
        <taxon>Rhodovibrionaceae</taxon>
        <taxon>Tistlia</taxon>
    </lineage>
</organism>
<dbReference type="InterPro" id="IPR036388">
    <property type="entry name" value="WH-like_DNA-bd_sf"/>
</dbReference>
<keyword evidence="4" id="KW-0238">DNA-binding</keyword>
<reference evidence="7 8" key="1">
    <citation type="submission" date="2017-04" db="EMBL/GenBank/DDBJ databases">
        <authorList>
            <person name="Afonso C.L."/>
            <person name="Miller P.J."/>
            <person name="Scott M.A."/>
            <person name="Spackman E."/>
            <person name="Goraichik I."/>
            <person name="Dimitrov K.M."/>
            <person name="Suarez D.L."/>
            <person name="Swayne D.E."/>
        </authorList>
    </citation>
    <scope>NUCLEOTIDE SEQUENCE [LARGE SCALE GENOMIC DNA]</scope>
    <source>
        <strain evidence="7 8">USBA 355</strain>
    </source>
</reference>
<dbReference type="SUPFAM" id="SSF46785">
    <property type="entry name" value="Winged helix' DNA-binding domain"/>
    <property type="match status" value="1"/>
</dbReference>
<gene>
    <name evidence="7" type="ORF">SAMN05428998_13825</name>
</gene>
<dbReference type="SUPFAM" id="SSF53383">
    <property type="entry name" value="PLP-dependent transferases"/>
    <property type="match status" value="1"/>
</dbReference>
<dbReference type="InterPro" id="IPR015421">
    <property type="entry name" value="PyrdxlP-dep_Trfase_major"/>
</dbReference>
<dbReference type="CDD" id="cd07377">
    <property type="entry name" value="WHTH_GntR"/>
    <property type="match status" value="1"/>
</dbReference>
<dbReference type="InterPro" id="IPR000524">
    <property type="entry name" value="Tscrpt_reg_HTH_GntR"/>
</dbReference>
<dbReference type="InterPro" id="IPR015424">
    <property type="entry name" value="PyrdxlP-dep_Trfase"/>
</dbReference>
<evidence type="ECO:0000256" key="4">
    <source>
        <dbReference type="ARBA" id="ARBA00023125"/>
    </source>
</evidence>
<dbReference type="SMART" id="SM00345">
    <property type="entry name" value="HTH_GNTR"/>
    <property type="match status" value="1"/>
</dbReference>
<dbReference type="EMBL" id="FWZX01000038">
    <property type="protein sequence ID" value="SMF78252.1"/>
    <property type="molecule type" value="Genomic_DNA"/>
</dbReference>
<dbReference type="GO" id="GO:0003700">
    <property type="term" value="F:DNA-binding transcription factor activity"/>
    <property type="evidence" value="ECO:0007669"/>
    <property type="project" value="InterPro"/>
</dbReference>
<evidence type="ECO:0000256" key="5">
    <source>
        <dbReference type="ARBA" id="ARBA00023163"/>
    </source>
</evidence>
<dbReference type="PANTHER" id="PTHR46577:SF1">
    <property type="entry name" value="HTH-TYPE TRANSCRIPTIONAL REGULATORY PROTEIN GABR"/>
    <property type="match status" value="1"/>
</dbReference>
<evidence type="ECO:0000313" key="8">
    <source>
        <dbReference type="Proteomes" id="UP000192917"/>
    </source>
</evidence>
<dbReference type="STRING" id="560819.SAMN05428998_13825"/>
<dbReference type="Gene3D" id="3.40.640.10">
    <property type="entry name" value="Type I PLP-dependent aspartate aminotransferase-like (Major domain)"/>
    <property type="match status" value="1"/>
</dbReference>
<dbReference type="InterPro" id="IPR051446">
    <property type="entry name" value="HTH_trans_reg/aminotransferase"/>
</dbReference>
<evidence type="ECO:0000259" key="6">
    <source>
        <dbReference type="PROSITE" id="PS50949"/>
    </source>
</evidence>
<dbReference type="Pfam" id="PF00155">
    <property type="entry name" value="Aminotran_1_2"/>
    <property type="match status" value="1"/>
</dbReference>
<comment type="similarity">
    <text evidence="1">In the C-terminal section; belongs to the class-I pyridoxal-phosphate-dependent aminotransferase family.</text>
</comment>
<evidence type="ECO:0000256" key="3">
    <source>
        <dbReference type="ARBA" id="ARBA00023015"/>
    </source>
</evidence>
<proteinExistence type="inferred from homology"/>
<dbReference type="InterPro" id="IPR036390">
    <property type="entry name" value="WH_DNA-bd_sf"/>
</dbReference>